<dbReference type="InterPro" id="IPR000914">
    <property type="entry name" value="SBP_5_dom"/>
</dbReference>
<feature type="domain" description="Solute-binding protein family 5" evidence="4">
    <location>
        <begin position="71"/>
        <end position="452"/>
    </location>
</feature>
<dbReference type="PANTHER" id="PTHR30290">
    <property type="entry name" value="PERIPLASMIC BINDING COMPONENT OF ABC TRANSPORTER"/>
    <property type="match status" value="1"/>
</dbReference>
<evidence type="ECO:0000313" key="5">
    <source>
        <dbReference type="EMBL" id="QTF07159.1"/>
    </source>
</evidence>
<accession>A0ABX7UU53</accession>
<dbReference type="Pfam" id="PF00496">
    <property type="entry name" value="SBP_bac_5"/>
    <property type="match status" value="1"/>
</dbReference>
<dbReference type="Gene3D" id="3.40.190.10">
    <property type="entry name" value="Periplasmic binding protein-like II"/>
    <property type="match status" value="1"/>
</dbReference>
<dbReference type="InterPro" id="IPR030678">
    <property type="entry name" value="Peptide/Ni-bd"/>
</dbReference>
<evidence type="ECO:0000256" key="2">
    <source>
        <dbReference type="ARBA" id="ARBA00022729"/>
    </source>
</evidence>
<dbReference type="Gene3D" id="3.90.76.10">
    <property type="entry name" value="Dipeptide-binding Protein, Domain 1"/>
    <property type="match status" value="1"/>
</dbReference>
<evidence type="ECO:0000256" key="1">
    <source>
        <dbReference type="ARBA" id="ARBA00005695"/>
    </source>
</evidence>
<dbReference type="Gene3D" id="3.10.105.10">
    <property type="entry name" value="Dipeptide-binding Protein, Domain 3"/>
    <property type="match status" value="1"/>
</dbReference>
<comment type="similarity">
    <text evidence="1">Belongs to the bacterial solute-binding protein 5 family.</text>
</comment>
<sequence length="535" mass="60015">MYMKKFTRLLPAAFMLALALPTYAAKTLVFCSEGSPSSFNPSLGADSTTFDATSATVYEQLTEFKPGTTDIEPALAQSWEISEDGKTYTFHLRPHVKFHSNKQFQPTRELNADDVIFSFMRQQDRQHPFYGISKIGYPLYHTYFEAGEENLIASIDRLDDLTIRFTLNSPRASFLSLLTLPLTSIYSAEYAEKMQAAGKPEQIDLIPIGTGPFQFINYNKDAQIQYKTFAAYWREKPGIDRLVFSITPDASIRYAKLRKNECQVMAFPNLAELDEIKKNPQVKLLEKPSLNVGYLAFNVEKAPFDNLKVRQALSMAINKPDILAAIYQGHAVNATTLIPPALWSHNAGIKDAPYDIDRAKALLAEAGYAGGLSVELWAMPIQRPYNPNARRMAEMIQSDWEKLGVKTTVVSYEWGEYLARSGRGEHQAMLYGGTNIMGDPDNTFSALASCAAVKSGTNRARWCDKDFDRLILKAGQVSARSERSKLYEQAQEIMHQQIPFLPIAHSIIYEAIGDNVAGYSVDPLGLHRFNHVVLK</sequence>
<dbReference type="SUPFAM" id="SSF53850">
    <property type="entry name" value="Periplasmic binding protein-like II"/>
    <property type="match status" value="1"/>
</dbReference>
<keyword evidence="6" id="KW-1185">Reference proteome</keyword>
<dbReference type="PIRSF" id="PIRSF002741">
    <property type="entry name" value="MppA"/>
    <property type="match status" value="1"/>
</dbReference>
<proteinExistence type="inferred from homology"/>
<evidence type="ECO:0000256" key="3">
    <source>
        <dbReference type="SAM" id="SignalP"/>
    </source>
</evidence>
<dbReference type="PANTHER" id="PTHR30290:SF38">
    <property type="entry name" value="D,D-DIPEPTIDE-BINDING PERIPLASMIC PROTEIN DDPA-RELATED"/>
    <property type="match status" value="1"/>
</dbReference>
<evidence type="ECO:0000259" key="4">
    <source>
        <dbReference type="Pfam" id="PF00496"/>
    </source>
</evidence>
<reference evidence="5 6" key="1">
    <citation type="submission" date="2020-03" db="EMBL/GenBank/DDBJ databases">
        <authorList>
            <person name="Bakhshi Ganjeh M."/>
        </authorList>
    </citation>
    <scope>NUCLEOTIDE SEQUENCE [LARGE SCALE GENOMIC DNA]</scope>
    <source>
        <strain evidence="6">Iran 50</strain>
    </source>
</reference>
<organism evidence="5 6">
    <name type="scientific">Brenneria izadpanahii</name>
    <dbReference type="NCBI Taxonomy" id="2722756"/>
    <lineage>
        <taxon>Bacteria</taxon>
        <taxon>Pseudomonadati</taxon>
        <taxon>Pseudomonadota</taxon>
        <taxon>Gammaproteobacteria</taxon>
        <taxon>Enterobacterales</taxon>
        <taxon>Pectobacteriaceae</taxon>
        <taxon>Brenneria</taxon>
    </lineage>
</organism>
<feature type="signal peptide" evidence="3">
    <location>
        <begin position="1"/>
        <end position="24"/>
    </location>
</feature>
<dbReference type="EMBL" id="CP050854">
    <property type="protein sequence ID" value="QTF07159.1"/>
    <property type="molecule type" value="Genomic_DNA"/>
</dbReference>
<name>A0ABX7UU53_9GAMM</name>
<dbReference type="CDD" id="cd08493">
    <property type="entry name" value="PBP2_DppA_like"/>
    <property type="match status" value="1"/>
</dbReference>
<dbReference type="InterPro" id="IPR039424">
    <property type="entry name" value="SBP_5"/>
</dbReference>
<evidence type="ECO:0000313" key="6">
    <source>
        <dbReference type="Proteomes" id="UP000671960"/>
    </source>
</evidence>
<protein>
    <submittedName>
        <fullName evidence="5">ABC transporter substrate-binding protein</fullName>
    </submittedName>
</protein>
<gene>
    <name evidence="5" type="ORF">HC231_03855</name>
</gene>
<feature type="chain" id="PRO_5045069148" evidence="3">
    <location>
        <begin position="25"/>
        <end position="535"/>
    </location>
</feature>
<keyword evidence="2 3" id="KW-0732">Signal</keyword>
<dbReference type="Proteomes" id="UP000671960">
    <property type="component" value="Chromosome"/>
</dbReference>